<organism evidence="2 3">
    <name type="scientific">Paracoccus mangrovi</name>
    <dbReference type="NCBI Taxonomy" id="1715645"/>
    <lineage>
        <taxon>Bacteria</taxon>
        <taxon>Pseudomonadati</taxon>
        <taxon>Pseudomonadota</taxon>
        <taxon>Alphaproteobacteria</taxon>
        <taxon>Rhodobacterales</taxon>
        <taxon>Paracoccaceae</taxon>
        <taxon>Paracoccus</taxon>
    </lineage>
</organism>
<keyword evidence="1" id="KW-0472">Membrane</keyword>
<feature type="transmembrane region" description="Helical" evidence="1">
    <location>
        <begin position="32"/>
        <end position="52"/>
    </location>
</feature>
<evidence type="ECO:0000313" key="3">
    <source>
        <dbReference type="Proteomes" id="UP001595721"/>
    </source>
</evidence>
<dbReference type="EMBL" id="JBHRXJ010000014">
    <property type="protein sequence ID" value="MFC3529786.1"/>
    <property type="molecule type" value="Genomic_DNA"/>
</dbReference>
<keyword evidence="1" id="KW-0812">Transmembrane</keyword>
<dbReference type="Proteomes" id="UP001595721">
    <property type="component" value="Unassembled WGS sequence"/>
</dbReference>
<sequence length="204" mass="21304">MPWWFIPVVVGGGGGGGAAAGTAGGGITLGSVLFWGSAVVAGVAVGVAINIADDWLEKPAEEAEVEGILTRAGDQSKRDAQAVRNCATCVWCQVTIHAQGILVGGRGGSTLTLGPYFVNGRFVTTREGIILLSGTHALLKDKLGRRDFRAIESMGVFARTAQFINSRPPHGLPPGEHRTQTSNAASTQFRYDINVVGTIEAFKG</sequence>
<accession>A0ABV7RBV7</accession>
<protein>
    <submittedName>
        <fullName evidence="2">Uncharacterized protein</fullName>
    </submittedName>
</protein>
<evidence type="ECO:0000256" key="1">
    <source>
        <dbReference type="SAM" id="Phobius"/>
    </source>
</evidence>
<evidence type="ECO:0000313" key="2">
    <source>
        <dbReference type="EMBL" id="MFC3529786.1"/>
    </source>
</evidence>
<name>A0ABV7RBV7_9RHOB</name>
<dbReference type="RefSeq" id="WP_377745869.1">
    <property type="nucleotide sequence ID" value="NZ_JBHRXJ010000014.1"/>
</dbReference>
<keyword evidence="1" id="KW-1133">Transmembrane helix</keyword>
<reference evidence="3" key="1">
    <citation type="journal article" date="2019" name="Int. J. Syst. Evol. Microbiol.">
        <title>The Global Catalogue of Microorganisms (GCM) 10K type strain sequencing project: providing services to taxonomists for standard genome sequencing and annotation.</title>
        <authorList>
            <consortium name="The Broad Institute Genomics Platform"/>
            <consortium name="The Broad Institute Genome Sequencing Center for Infectious Disease"/>
            <person name="Wu L."/>
            <person name="Ma J."/>
        </authorList>
    </citation>
    <scope>NUCLEOTIDE SEQUENCE [LARGE SCALE GENOMIC DNA]</scope>
    <source>
        <strain evidence="3">KCTC 42899</strain>
    </source>
</reference>
<proteinExistence type="predicted"/>
<keyword evidence="3" id="KW-1185">Reference proteome</keyword>
<comment type="caution">
    <text evidence="2">The sequence shown here is derived from an EMBL/GenBank/DDBJ whole genome shotgun (WGS) entry which is preliminary data.</text>
</comment>
<gene>
    <name evidence="2" type="ORF">ACFOMH_16545</name>
</gene>